<dbReference type="InterPro" id="IPR027417">
    <property type="entry name" value="P-loop_NTPase"/>
</dbReference>
<keyword evidence="2" id="KW-1185">Reference proteome</keyword>
<dbReference type="PANTHER" id="PTHR32301:SF6">
    <property type="entry name" value="GOLVESIN-RELATED"/>
    <property type="match status" value="1"/>
</dbReference>
<dbReference type="EMBL" id="JALLAZ020001384">
    <property type="protein sequence ID" value="KAL3775881.1"/>
    <property type="molecule type" value="Genomic_DNA"/>
</dbReference>
<dbReference type="AlphaFoldDB" id="A0ABD3NMA5"/>
<comment type="caution">
    <text evidence="1">The sequence shown here is derived from an EMBL/GenBank/DDBJ whole genome shotgun (WGS) entry which is preliminary data.</text>
</comment>
<reference evidence="1 2" key="1">
    <citation type="submission" date="2024-10" db="EMBL/GenBank/DDBJ databases">
        <title>Updated reference genomes for cyclostephanoid diatoms.</title>
        <authorList>
            <person name="Roberts W.R."/>
            <person name="Alverson A.J."/>
        </authorList>
    </citation>
    <scope>NUCLEOTIDE SEQUENCE [LARGE SCALE GENOMIC DNA]</scope>
    <source>
        <strain evidence="1 2">AJA276-08</strain>
    </source>
</reference>
<dbReference type="SUPFAM" id="SSF52540">
    <property type="entry name" value="P-loop containing nucleoside triphosphate hydrolases"/>
    <property type="match status" value="1"/>
</dbReference>
<organism evidence="1 2">
    <name type="scientific">Stephanodiscus triporus</name>
    <dbReference type="NCBI Taxonomy" id="2934178"/>
    <lineage>
        <taxon>Eukaryota</taxon>
        <taxon>Sar</taxon>
        <taxon>Stramenopiles</taxon>
        <taxon>Ochrophyta</taxon>
        <taxon>Bacillariophyta</taxon>
        <taxon>Coscinodiscophyceae</taxon>
        <taxon>Thalassiosirophycidae</taxon>
        <taxon>Stephanodiscales</taxon>
        <taxon>Stephanodiscaceae</taxon>
        <taxon>Stephanodiscus</taxon>
    </lineage>
</organism>
<accession>A0ABD3NMA5</accession>
<name>A0ABD3NMA5_9STRA</name>
<gene>
    <name evidence="1" type="ORF">ACHAW5_003739</name>
</gene>
<dbReference type="Gene3D" id="3.40.50.300">
    <property type="entry name" value="P-loop containing nucleotide triphosphate hydrolases"/>
    <property type="match status" value="1"/>
</dbReference>
<proteinExistence type="predicted"/>
<dbReference type="PANTHER" id="PTHR32301">
    <property type="entry name" value="COUNTIN RECEPTOR CNR3-RELATED"/>
    <property type="match status" value="1"/>
</dbReference>
<protein>
    <recommendedName>
        <fullName evidence="3">Sulfotransferase domain-containing protein</fullName>
    </recommendedName>
</protein>
<evidence type="ECO:0000313" key="1">
    <source>
        <dbReference type="EMBL" id="KAL3775881.1"/>
    </source>
</evidence>
<evidence type="ECO:0008006" key="3">
    <source>
        <dbReference type="Google" id="ProtNLM"/>
    </source>
</evidence>
<sequence>MLVDVDLDETTPIISADGPAGWSGHVDSATSTPTTVSRRPTLRDKHYLFSTKRPRRNVAKRSIATLPYLKSVQEEEEETAWADHDDCDLYRAPRLAFALLLLICSAGGYRSVNELWISRKVASSTTTITTHADQGVTSFYGGFGIGEQRGSKLGERNTTTNIEDVPTFLFGETIVVPIQLSNLVNVFQETFNPHQNKLFLWHIPRSGSTTITRIASFCLGLTLAGKSEVDSGNTELRIIEGLDGIRFANVDMSYPVGIQQAKMLNVGQSEEIDFISSPYLWDSAGVFDDVYKGYMIAMFRHPIERAASLYYSMRTSPQYEEQMGSLTSIEQYAKSSLVENNWMTRFLSNTLSGELTPAHEAIAKEVLRAKCLVGLLRDKAETMRRLNIIFNTKSYVRNRRREEECQDKLLFWDWPGKNRHDPVVQGSEAWNILYKQNTFDLRLYDYAQQLFEAQGKLFIPSSFQQ</sequence>
<dbReference type="Proteomes" id="UP001530315">
    <property type="component" value="Unassembled WGS sequence"/>
</dbReference>
<dbReference type="InterPro" id="IPR053259">
    <property type="entry name" value="Golvesin-related_Golgi"/>
</dbReference>
<evidence type="ECO:0000313" key="2">
    <source>
        <dbReference type="Proteomes" id="UP001530315"/>
    </source>
</evidence>